<sequence>MNLHLSGKVIFVTGGASGIGEAIVRGAAEEGAIPVIVNRSADRGEKLARELKDARHACLFVQADLSETAQCERAIQETIDALGKLDVLVNNAGINDSVGLEDGSPEEFMQSLQNNLQHYYSLAHYALPHLKKSKGSIVNVSSKTAVTGQGGTSGYIASKGAQLSLTREWAVDLLPYGIRVNAVLPAEVMTPMYQNWLAKFENPDQKKQEIEQRIPLGQRMTTAQEIADTVLFLASDRASHTTGQYLFPDGGYTHLDRAIHQ</sequence>
<dbReference type="EMBL" id="CP120682">
    <property type="protein sequence ID" value="WKN37020.1"/>
    <property type="molecule type" value="Genomic_DNA"/>
</dbReference>
<reference evidence="3" key="1">
    <citation type="journal article" date="2023" name="Comput. Struct. Biotechnol. J.">
        <title>Discovery of a novel marine Bacteroidetes with a rich repertoire of carbohydrate-active enzymes.</title>
        <authorList>
            <person name="Chen B."/>
            <person name="Liu G."/>
            <person name="Chen Q."/>
            <person name="Wang H."/>
            <person name="Liu L."/>
            <person name="Tang K."/>
        </authorList>
    </citation>
    <scope>NUCLEOTIDE SEQUENCE</scope>
    <source>
        <strain evidence="3">TK19036</strain>
    </source>
</reference>
<proteinExistence type="inferred from homology"/>
<dbReference type="Pfam" id="PF13561">
    <property type="entry name" value="adh_short_C2"/>
    <property type="match status" value="1"/>
</dbReference>
<evidence type="ECO:0000256" key="2">
    <source>
        <dbReference type="ARBA" id="ARBA00023002"/>
    </source>
</evidence>
<dbReference type="InterPro" id="IPR002347">
    <property type="entry name" value="SDR_fam"/>
</dbReference>
<gene>
    <name evidence="3" type="ORF">K4G66_32135</name>
</gene>
<dbReference type="PRINTS" id="PR00080">
    <property type="entry name" value="SDRFAMILY"/>
</dbReference>
<dbReference type="PRINTS" id="PR00081">
    <property type="entry name" value="GDHRDH"/>
</dbReference>
<dbReference type="GO" id="GO:0016491">
    <property type="term" value="F:oxidoreductase activity"/>
    <property type="evidence" value="ECO:0007669"/>
    <property type="project" value="UniProtKB-KW"/>
</dbReference>
<keyword evidence="2" id="KW-0560">Oxidoreductase</keyword>
<dbReference type="FunFam" id="3.40.50.720:FF:000084">
    <property type="entry name" value="Short-chain dehydrogenase reductase"/>
    <property type="match status" value="1"/>
</dbReference>
<name>A0AA49GQS1_9BACT</name>
<dbReference type="PANTHER" id="PTHR43639:SF1">
    <property type="entry name" value="SHORT-CHAIN DEHYDROGENASE_REDUCTASE FAMILY PROTEIN"/>
    <property type="match status" value="1"/>
</dbReference>
<dbReference type="SUPFAM" id="SSF51735">
    <property type="entry name" value="NAD(P)-binding Rossmann-fold domains"/>
    <property type="match status" value="1"/>
</dbReference>
<dbReference type="CDD" id="cd05233">
    <property type="entry name" value="SDR_c"/>
    <property type="match status" value="1"/>
</dbReference>
<organism evidence="3">
    <name type="scientific">Roseihalotalea indica</name>
    <dbReference type="NCBI Taxonomy" id="2867963"/>
    <lineage>
        <taxon>Bacteria</taxon>
        <taxon>Pseudomonadati</taxon>
        <taxon>Bacteroidota</taxon>
        <taxon>Cytophagia</taxon>
        <taxon>Cytophagales</taxon>
        <taxon>Catalimonadaceae</taxon>
        <taxon>Roseihalotalea</taxon>
    </lineage>
</organism>
<dbReference type="Gene3D" id="3.40.50.720">
    <property type="entry name" value="NAD(P)-binding Rossmann-like Domain"/>
    <property type="match status" value="1"/>
</dbReference>
<reference evidence="3" key="2">
    <citation type="journal article" date="2024" name="Antonie Van Leeuwenhoek">
        <title>Roseihalotalea indica gen. nov., sp. nov., a halophilic Bacteroidetes from mesopelagic Southwest Indian Ocean with higher carbohydrate metabolic potential.</title>
        <authorList>
            <person name="Chen B."/>
            <person name="Zhang M."/>
            <person name="Lin D."/>
            <person name="Ye J."/>
            <person name="Tang K."/>
        </authorList>
    </citation>
    <scope>NUCLEOTIDE SEQUENCE</scope>
    <source>
        <strain evidence="3">TK19036</strain>
    </source>
</reference>
<comment type="similarity">
    <text evidence="1">Belongs to the short-chain dehydrogenases/reductases (SDR) family.</text>
</comment>
<dbReference type="NCBIfam" id="NF006384">
    <property type="entry name" value="PRK08628.1"/>
    <property type="match status" value="1"/>
</dbReference>
<evidence type="ECO:0000313" key="3">
    <source>
        <dbReference type="EMBL" id="WKN37020.1"/>
    </source>
</evidence>
<dbReference type="PANTHER" id="PTHR43639">
    <property type="entry name" value="OXIDOREDUCTASE, SHORT-CHAIN DEHYDROGENASE/REDUCTASE FAMILY (AFU_ORTHOLOGUE AFUA_5G02870)"/>
    <property type="match status" value="1"/>
</dbReference>
<dbReference type="InterPro" id="IPR036291">
    <property type="entry name" value="NAD(P)-bd_dom_sf"/>
</dbReference>
<accession>A0AA49GQS1</accession>
<evidence type="ECO:0000256" key="1">
    <source>
        <dbReference type="ARBA" id="ARBA00006484"/>
    </source>
</evidence>
<protein>
    <submittedName>
        <fullName evidence="3">SDR family oxidoreductase</fullName>
    </submittedName>
</protein>
<dbReference type="AlphaFoldDB" id="A0AA49GQS1"/>